<gene>
    <name evidence="7" type="ORF">CC1G_00572</name>
</gene>
<evidence type="ECO:0000313" key="7">
    <source>
        <dbReference type="EMBL" id="EAU92353.1"/>
    </source>
</evidence>
<dbReference type="GeneID" id="6005822"/>
<dbReference type="InterPro" id="IPR051187">
    <property type="entry name" value="Pre-mRNA_3'-end_processing_reg"/>
</dbReference>
<dbReference type="GO" id="GO:0005847">
    <property type="term" value="C:mRNA cleavage and polyadenylation specificity factor complex"/>
    <property type="evidence" value="ECO:0007669"/>
    <property type="project" value="TreeGrafter"/>
</dbReference>
<dbReference type="RefSeq" id="XP_001829393.1">
    <property type="nucleotide sequence ID" value="XM_001829341.1"/>
</dbReference>
<evidence type="ECO:0000256" key="4">
    <source>
        <dbReference type="ARBA" id="ARBA00023242"/>
    </source>
</evidence>
<reference evidence="7 8" key="1">
    <citation type="journal article" date="2010" name="Proc. Natl. Acad. Sci. U.S.A.">
        <title>Insights into evolution of multicellular fungi from the assembled chromosomes of the mushroom Coprinopsis cinerea (Coprinus cinereus).</title>
        <authorList>
            <person name="Stajich J.E."/>
            <person name="Wilke S.K."/>
            <person name="Ahren D."/>
            <person name="Au C.H."/>
            <person name="Birren B.W."/>
            <person name="Borodovsky M."/>
            <person name="Burns C."/>
            <person name="Canback B."/>
            <person name="Casselton L.A."/>
            <person name="Cheng C.K."/>
            <person name="Deng J."/>
            <person name="Dietrich F.S."/>
            <person name="Fargo D.C."/>
            <person name="Farman M.L."/>
            <person name="Gathman A.C."/>
            <person name="Goldberg J."/>
            <person name="Guigo R."/>
            <person name="Hoegger P.J."/>
            <person name="Hooker J.B."/>
            <person name="Huggins A."/>
            <person name="James T.Y."/>
            <person name="Kamada T."/>
            <person name="Kilaru S."/>
            <person name="Kodira C."/>
            <person name="Kues U."/>
            <person name="Kupfer D."/>
            <person name="Kwan H.S."/>
            <person name="Lomsadze A."/>
            <person name="Li W."/>
            <person name="Lilly W.W."/>
            <person name="Ma L.J."/>
            <person name="Mackey A.J."/>
            <person name="Manning G."/>
            <person name="Martin F."/>
            <person name="Muraguchi H."/>
            <person name="Natvig D.O."/>
            <person name="Palmerini H."/>
            <person name="Ramesh M.A."/>
            <person name="Rehmeyer C.J."/>
            <person name="Roe B.A."/>
            <person name="Shenoy N."/>
            <person name="Stanke M."/>
            <person name="Ter-Hovhannisyan V."/>
            <person name="Tunlid A."/>
            <person name="Velagapudi R."/>
            <person name="Vision T.J."/>
            <person name="Zeng Q."/>
            <person name="Zolan M.E."/>
            <person name="Pukkila P.J."/>
        </authorList>
    </citation>
    <scope>NUCLEOTIDE SEQUENCE [LARGE SCALE GENOMIC DNA]</scope>
    <source>
        <strain evidence="8">Okayama-7 / 130 / ATCC MYA-4618 / FGSC 9003</strain>
    </source>
</reference>
<feature type="compositionally biased region" description="Gly residues" evidence="5">
    <location>
        <begin position="449"/>
        <end position="469"/>
    </location>
</feature>
<dbReference type="InterPro" id="IPR007854">
    <property type="entry name" value="Fip1_dom"/>
</dbReference>
<proteinExistence type="inferred from homology"/>
<feature type="compositionally biased region" description="Basic and acidic residues" evidence="5">
    <location>
        <begin position="537"/>
        <end position="558"/>
    </location>
</feature>
<comment type="caution">
    <text evidence="7">The sequence shown here is derived from an EMBL/GenBank/DDBJ whole genome shotgun (WGS) entry which is preliminary data.</text>
</comment>
<feature type="compositionally biased region" description="Low complexity" evidence="5">
    <location>
        <begin position="147"/>
        <end position="161"/>
    </location>
</feature>
<evidence type="ECO:0000256" key="3">
    <source>
        <dbReference type="ARBA" id="ARBA00022664"/>
    </source>
</evidence>
<feature type="compositionally biased region" description="Polar residues" evidence="5">
    <location>
        <begin position="124"/>
        <end position="133"/>
    </location>
</feature>
<dbReference type="STRING" id="240176.A8N3W0"/>
<accession>A8N3W0</accession>
<dbReference type="PANTHER" id="PTHR13484:SF0">
    <property type="entry name" value="PRE-MRNA 3'-END-PROCESSING FACTOR FIP1"/>
    <property type="match status" value="1"/>
</dbReference>
<dbReference type="InParanoid" id="A8N3W0"/>
<dbReference type="AlphaFoldDB" id="A8N3W0"/>
<feature type="region of interest" description="Disordered" evidence="5">
    <location>
        <begin position="447"/>
        <end position="578"/>
    </location>
</feature>
<keyword evidence="3" id="KW-0507">mRNA processing</keyword>
<evidence type="ECO:0000313" key="8">
    <source>
        <dbReference type="Proteomes" id="UP000001861"/>
    </source>
</evidence>
<feature type="compositionally biased region" description="Pro residues" evidence="5">
    <location>
        <begin position="496"/>
        <end position="511"/>
    </location>
</feature>
<dbReference type="VEuPathDB" id="FungiDB:CC1G_00572"/>
<dbReference type="OMA" id="MMDMSGM"/>
<dbReference type="GO" id="GO:0006397">
    <property type="term" value="P:mRNA processing"/>
    <property type="evidence" value="ECO:0007669"/>
    <property type="project" value="UniProtKB-KW"/>
</dbReference>
<dbReference type="PANTHER" id="PTHR13484">
    <property type="entry name" value="FIP1-LIKE 1 PROTEIN"/>
    <property type="match status" value="1"/>
</dbReference>
<feature type="compositionally biased region" description="Low complexity" evidence="5">
    <location>
        <begin position="470"/>
        <end position="481"/>
    </location>
</feature>
<sequence>MTSRIPLATAPANASNGLVSHLENQAKEEEDEGIPGVGGGGSRPTSNEPPFFGGQKSEEPQAQDQGEGQRQDEEEEEEEVEEEEDSDDDIEIVMEAPSRTLDLRPNRQTRVPSGPIPTGPKAQHLQSTLTTEYTPIARGAPTPNQAQHGPPGLGSLPQQQQATPSRQTSPLQPQLTGASTADPQSQSQQTQQTQGQGQEGGEIPDDGVDTSTLPPVKAPPSHPSIDPTETGVYNAQSIFEFDLNALADKPWRRPGSDISDWFNYGFDEISWEAYCYRRRDLGDLGLVLKTSILNFSGMPEDQFNALPPDVRTMVMSSASGLMNTQAQASGILPGPGPGGMMMDMAGMVGPMGMGGMNVGAEMGGMGAGGMGGGMMAPGMMQDGGAAQGGMGMMQVQGGGGSDAGGVGMMPDGSFAGGAGGGMMGMGMNEYGMQQDQMQQMYPGMDVQQGGTGRGTPLGFRGGARGGAPGGPAAAVAPRGRGTFPARGRTGRYDAPPQAPVRPASPLPPNVPTGPRNANKYKDRDGNAPAVDGLDYGGGKDGRRTPSYEPEERSSSRYGHDRKRRSSPGLDDLRSSKRR</sequence>
<name>A8N3W0_COPC7</name>
<keyword evidence="4" id="KW-0539">Nucleus</keyword>
<feature type="compositionally biased region" description="Acidic residues" evidence="5">
    <location>
        <begin position="72"/>
        <end position="92"/>
    </location>
</feature>
<dbReference type="KEGG" id="cci:CC1G_00572"/>
<keyword evidence="8" id="KW-1185">Reference proteome</keyword>
<evidence type="ECO:0000259" key="6">
    <source>
        <dbReference type="Pfam" id="PF05182"/>
    </source>
</evidence>
<dbReference type="EMBL" id="AACS02000001">
    <property type="protein sequence ID" value="EAU92353.1"/>
    <property type="molecule type" value="Genomic_DNA"/>
</dbReference>
<feature type="compositionally biased region" description="Low complexity" evidence="5">
    <location>
        <begin position="184"/>
        <end position="196"/>
    </location>
</feature>
<evidence type="ECO:0000256" key="5">
    <source>
        <dbReference type="SAM" id="MobiDB-lite"/>
    </source>
</evidence>
<feature type="domain" description="Pre-mRNA polyadenylation factor Fip1" evidence="6">
    <location>
        <begin position="240"/>
        <end position="280"/>
    </location>
</feature>
<protein>
    <recommendedName>
        <fullName evidence="6">Pre-mRNA polyadenylation factor Fip1 domain-containing protein</fullName>
    </recommendedName>
</protein>
<evidence type="ECO:0000256" key="2">
    <source>
        <dbReference type="ARBA" id="ARBA00007459"/>
    </source>
</evidence>
<feature type="region of interest" description="Disordered" evidence="5">
    <location>
        <begin position="1"/>
        <end position="230"/>
    </location>
</feature>
<evidence type="ECO:0000256" key="1">
    <source>
        <dbReference type="ARBA" id="ARBA00004123"/>
    </source>
</evidence>
<comment type="subcellular location">
    <subcellularLocation>
        <location evidence="1">Nucleus</location>
    </subcellularLocation>
</comment>
<dbReference type="OrthoDB" id="1917198at2759"/>
<dbReference type="Pfam" id="PF05182">
    <property type="entry name" value="Fip1"/>
    <property type="match status" value="1"/>
</dbReference>
<organism evidence="7 8">
    <name type="scientific">Coprinopsis cinerea (strain Okayama-7 / 130 / ATCC MYA-4618 / FGSC 9003)</name>
    <name type="common">Inky cap fungus</name>
    <name type="synonym">Hormographiella aspergillata</name>
    <dbReference type="NCBI Taxonomy" id="240176"/>
    <lineage>
        <taxon>Eukaryota</taxon>
        <taxon>Fungi</taxon>
        <taxon>Dikarya</taxon>
        <taxon>Basidiomycota</taxon>
        <taxon>Agaricomycotina</taxon>
        <taxon>Agaricomycetes</taxon>
        <taxon>Agaricomycetidae</taxon>
        <taxon>Agaricales</taxon>
        <taxon>Agaricineae</taxon>
        <taxon>Psathyrellaceae</taxon>
        <taxon>Coprinopsis</taxon>
    </lineage>
</organism>
<dbReference type="eggNOG" id="KOG1049">
    <property type="taxonomic scope" value="Eukaryota"/>
</dbReference>
<feature type="compositionally biased region" description="Polar residues" evidence="5">
    <location>
        <begin position="162"/>
        <end position="183"/>
    </location>
</feature>
<dbReference type="Proteomes" id="UP000001861">
    <property type="component" value="Unassembled WGS sequence"/>
</dbReference>
<comment type="similarity">
    <text evidence="2">Belongs to the FIP1 family.</text>
</comment>